<dbReference type="PROSITE" id="PS00178">
    <property type="entry name" value="AA_TRNA_LIGASE_I"/>
    <property type="match status" value="1"/>
</dbReference>
<dbReference type="OrthoDB" id="15954at2759"/>
<dbReference type="InterPro" id="IPR002300">
    <property type="entry name" value="aa-tRNA-synth_Ia"/>
</dbReference>
<dbReference type="FunFam" id="1.10.730.10:FF:000012">
    <property type="entry name" value="Leucine--tRNA ligase"/>
    <property type="match status" value="1"/>
</dbReference>
<dbReference type="GO" id="GO:0004823">
    <property type="term" value="F:leucine-tRNA ligase activity"/>
    <property type="evidence" value="ECO:0007669"/>
    <property type="project" value="UniProtKB-EC"/>
</dbReference>
<evidence type="ECO:0000256" key="11">
    <source>
        <dbReference type="SAM" id="MobiDB-lite"/>
    </source>
</evidence>
<feature type="domain" description="Aminoacyl-tRNA synthetase class Ia" evidence="12">
    <location>
        <begin position="498"/>
        <end position="666"/>
    </location>
</feature>
<dbReference type="Gene3D" id="1.10.730.10">
    <property type="entry name" value="Isoleucyl-tRNA Synthetase, Domain 1"/>
    <property type="match status" value="1"/>
</dbReference>
<evidence type="ECO:0000256" key="6">
    <source>
        <dbReference type="ARBA" id="ARBA00022917"/>
    </source>
</evidence>
<keyword evidence="17" id="KW-1185">Reference proteome</keyword>
<dbReference type="InterPro" id="IPR001412">
    <property type="entry name" value="aa-tRNA-synth_I_CS"/>
</dbReference>
<evidence type="ECO:0000256" key="3">
    <source>
        <dbReference type="ARBA" id="ARBA00022598"/>
    </source>
</evidence>
<dbReference type="EMBL" id="NKXS01000956">
    <property type="protein sequence ID" value="PIN21330.1"/>
    <property type="molecule type" value="Genomic_DNA"/>
</dbReference>
<dbReference type="FunFam" id="3.90.740.10:FF:000049">
    <property type="entry name" value="Os01g0120300 protein"/>
    <property type="match status" value="1"/>
</dbReference>
<dbReference type="GO" id="GO:0005829">
    <property type="term" value="C:cytosol"/>
    <property type="evidence" value="ECO:0007669"/>
    <property type="project" value="TreeGrafter"/>
</dbReference>
<dbReference type="STRING" id="429701.A0A2G9HVI0"/>
<dbReference type="FunFam" id="1.10.730.10:FF:000011">
    <property type="entry name" value="Leucine--tRNA ligase chloroplastic/mitochondrial"/>
    <property type="match status" value="1"/>
</dbReference>
<evidence type="ECO:0000259" key="12">
    <source>
        <dbReference type="Pfam" id="PF00133"/>
    </source>
</evidence>
<sequence length="967" mass="109708">MFTQIQSATRLHFLPPPLPPDSPFRRRTQHFQRHRFCSSFRCLRVISCSKVTADGRNTSSAVRSGEPTSSQEDEVRRAYTFHEIEPKWQRYWEENKTFRTPDEIDTSKPKFYVLDMFPYPSGAGLHVGHPLGYTATDILARLRRMQGFNVLHPMGWDAFGLPAEQYAIQTGTHPKITTMQNIDRFRSQLKLLGFSYDWDREISTTEPEYYKWTQWIFLQLLKRGLAYQAEVPVNWCPALGTVLANEEVVDGVSERGGHPVIRKPMRQWMLKITAYANRLLEDLEDLDWPESVKEMQRNWIGRSEGAELQFSIVDIDGLERDINITVYTTRPDTIFGATYLVLAPEHVLLSAIVSDAQRKDVEEYKELASRKSDLERTELQKEKTGVITGCYARNPANGISIPIWVADYVLGSYGTGAIMAVPAHDTRDHEFALKYNIPVCGVVTPDNGSFSYSEKAYTGEGTVINSSNPTSGLDINGLPSKDAASKVIEWLEKTGNGIKKVNYKLRDWLFARQRYWGEPIPVIFPDDTCECIPISETDLPLTLPELDDFTPTGTGDPPLAKAVSWVKTVDPTTGGSARRETNTMPQWAGSCWYYLRFMDPKNSKALVDKEKEMYWSPVDVYVGGAEHAVLHLLYARFWHKVLYDVGVVSTKEPFQCVINQGIILGEVQYTAFRDSDGNLVSADSIDEMGNFSQENVPEEKVTKSGDYFVLKDKPNIRLSARAHKMSKSRGNVINPDDVVSQYGADSLRLYEMFMGPFRDSKTWSTSGIDGVHRFLARVWRLIVGSPSVDGKFKDGTVDLEGDPSIEQLRCLHRCISKVTEEIEETRFNTGISAMMEFINAAYKWDKLPRSIVEEFVLLLSPYAPHMAEELWSRLGHLSSLAYEPWPKVNPEYLKESTVVLPVQINGKTRGTIQVKKECTEEDAFKLASHDSKLAKFLDGKTIKKRIFVPGKILNIILEVQNVKVGQR</sequence>
<dbReference type="SUPFAM" id="SSF47323">
    <property type="entry name" value="Anticodon-binding domain of a subclass of class I aminoacyl-tRNA synthetases"/>
    <property type="match status" value="1"/>
</dbReference>
<dbReference type="GO" id="GO:0009791">
    <property type="term" value="P:post-embryonic development"/>
    <property type="evidence" value="ECO:0007669"/>
    <property type="project" value="UniProtKB-ARBA"/>
</dbReference>
<dbReference type="PANTHER" id="PTHR43740">
    <property type="entry name" value="LEUCYL-TRNA SYNTHETASE"/>
    <property type="match status" value="1"/>
</dbReference>
<dbReference type="GO" id="GO:0002161">
    <property type="term" value="F:aminoacyl-tRNA deacylase activity"/>
    <property type="evidence" value="ECO:0007669"/>
    <property type="project" value="InterPro"/>
</dbReference>
<dbReference type="GO" id="GO:0006429">
    <property type="term" value="P:leucyl-tRNA aminoacylation"/>
    <property type="evidence" value="ECO:0007669"/>
    <property type="project" value="InterPro"/>
</dbReference>
<dbReference type="Pfam" id="PF09334">
    <property type="entry name" value="tRNA-synt_1g"/>
    <property type="match status" value="1"/>
</dbReference>
<proteinExistence type="inferred from homology"/>
<gene>
    <name evidence="16" type="ORF">CDL12_05966</name>
</gene>
<comment type="similarity">
    <text evidence="1 10">Belongs to the class-I aminoacyl-tRNA synthetase family.</text>
</comment>
<keyword evidence="3 10" id="KW-0436">Ligase</keyword>
<dbReference type="InterPro" id="IPR014729">
    <property type="entry name" value="Rossmann-like_a/b/a_fold"/>
</dbReference>
<dbReference type="InterPro" id="IPR013155">
    <property type="entry name" value="M/V/L/I-tRNA-synth_anticd-bd"/>
</dbReference>
<dbReference type="PRINTS" id="PR00985">
    <property type="entry name" value="TRNASYNTHLEU"/>
</dbReference>
<organism evidence="16 17">
    <name type="scientific">Handroanthus impetiginosus</name>
    <dbReference type="NCBI Taxonomy" id="429701"/>
    <lineage>
        <taxon>Eukaryota</taxon>
        <taxon>Viridiplantae</taxon>
        <taxon>Streptophyta</taxon>
        <taxon>Embryophyta</taxon>
        <taxon>Tracheophyta</taxon>
        <taxon>Spermatophyta</taxon>
        <taxon>Magnoliopsida</taxon>
        <taxon>eudicotyledons</taxon>
        <taxon>Gunneridae</taxon>
        <taxon>Pentapetalae</taxon>
        <taxon>asterids</taxon>
        <taxon>lamiids</taxon>
        <taxon>Lamiales</taxon>
        <taxon>Bignoniaceae</taxon>
        <taxon>Crescentiina</taxon>
        <taxon>Tabebuia alliance</taxon>
        <taxon>Handroanthus</taxon>
    </lineage>
</organism>
<dbReference type="GO" id="GO:0005739">
    <property type="term" value="C:mitochondrion"/>
    <property type="evidence" value="ECO:0007669"/>
    <property type="project" value="UniProtKB-ARBA"/>
</dbReference>
<dbReference type="SUPFAM" id="SSF50677">
    <property type="entry name" value="ValRS/IleRS/LeuRS editing domain"/>
    <property type="match status" value="1"/>
</dbReference>
<protein>
    <recommendedName>
        <fullName evidence="2">leucine--tRNA ligase</fullName>
        <ecNumber evidence="2">6.1.1.4</ecNumber>
    </recommendedName>
    <alternativeName>
        <fullName evidence="8">Leucyl-tRNA synthetase</fullName>
    </alternativeName>
</protein>
<dbReference type="Pfam" id="PF13603">
    <property type="entry name" value="tRNA-synt_1_2"/>
    <property type="match status" value="1"/>
</dbReference>
<dbReference type="Proteomes" id="UP000231279">
    <property type="component" value="Unassembled WGS sequence"/>
</dbReference>
<feature type="region of interest" description="Disordered" evidence="11">
    <location>
        <begin position="1"/>
        <end position="25"/>
    </location>
</feature>
<dbReference type="GO" id="GO:0005524">
    <property type="term" value="F:ATP binding"/>
    <property type="evidence" value="ECO:0007669"/>
    <property type="project" value="UniProtKB-KW"/>
</dbReference>
<evidence type="ECO:0000256" key="7">
    <source>
        <dbReference type="ARBA" id="ARBA00023146"/>
    </source>
</evidence>
<dbReference type="AlphaFoldDB" id="A0A2G9HVI0"/>
<evidence type="ECO:0000313" key="16">
    <source>
        <dbReference type="EMBL" id="PIN21330.1"/>
    </source>
</evidence>
<dbReference type="NCBIfam" id="TIGR00396">
    <property type="entry name" value="leuS_bact"/>
    <property type="match status" value="1"/>
</dbReference>
<dbReference type="InterPro" id="IPR002302">
    <property type="entry name" value="Leu-tRNA-ligase"/>
</dbReference>
<accession>A0A2G9HVI0</accession>
<feature type="domain" description="Methionyl/Valyl/Leucyl/Isoleucyl-tRNA synthetase anticodon-binding" evidence="13">
    <location>
        <begin position="808"/>
        <end position="917"/>
    </location>
</feature>
<dbReference type="FunFam" id="3.40.50.620:FF:000077">
    <property type="entry name" value="Leucine--tRNA ligase"/>
    <property type="match status" value="1"/>
</dbReference>
<dbReference type="PANTHER" id="PTHR43740:SF2">
    <property type="entry name" value="LEUCINE--TRNA LIGASE, MITOCHONDRIAL"/>
    <property type="match status" value="1"/>
</dbReference>
<dbReference type="Pfam" id="PF08264">
    <property type="entry name" value="Anticodon_1"/>
    <property type="match status" value="1"/>
</dbReference>
<name>A0A2G9HVI0_9LAMI</name>
<evidence type="ECO:0000259" key="15">
    <source>
        <dbReference type="Pfam" id="PF13603"/>
    </source>
</evidence>
<evidence type="ECO:0000256" key="9">
    <source>
        <dbReference type="ARBA" id="ARBA00047469"/>
    </source>
</evidence>
<evidence type="ECO:0000256" key="10">
    <source>
        <dbReference type="RuleBase" id="RU363035"/>
    </source>
</evidence>
<dbReference type="FunFam" id="3.40.50.620:FF:000056">
    <property type="entry name" value="Leucine--tRNA ligase"/>
    <property type="match status" value="1"/>
</dbReference>
<comment type="catalytic activity">
    <reaction evidence="9">
        <text>tRNA(Leu) + L-leucine + ATP = L-leucyl-tRNA(Leu) + AMP + diphosphate</text>
        <dbReference type="Rhea" id="RHEA:11688"/>
        <dbReference type="Rhea" id="RHEA-COMP:9613"/>
        <dbReference type="Rhea" id="RHEA-COMP:9622"/>
        <dbReference type="ChEBI" id="CHEBI:30616"/>
        <dbReference type="ChEBI" id="CHEBI:33019"/>
        <dbReference type="ChEBI" id="CHEBI:57427"/>
        <dbReference type="ChEBI" id="CHEBI:78442"/>
        <dbReference type="ChEBI" id="CHEBI:78494"/>
        <dbReference type="ChEBI" id="CHEBI:456215"/>
        <dbReference type="EC" id="6.1.1.4"/>
    </reaction>
</comment>
<reference evidence="17" key="1">
    <citation type="journal article" date="2018" name="Gigascience">
        <title>Genome assembly of the Pink Ipe (Handroanthus impetiginosus, Bignoniaceae), a highly valued, ecologically keystone Neotropical timber forest tree.</title>
        <authorList>
            <person name="Silva-Junior O.B."/>
            <person name="Grattapaglia D."/>
            <person name="Novaes E."/>
            <person name="Collevatti R.G."/>
        </authorList>
    </citation>
    <scope>NUCLEOTIDE SEQUENCE [LARGE SCALE GENOMIC DNA]</scope>
    <source>
        <strain evidence="17">cv. UFG-1</strain>
    </source>
</reference>
<keyword evidence="5 10" id="KW-0067">ATP-binding</keyword>
<evidence type="ECO:0000256" key="1">
    <source>
        <dbReference type="ARBA" id="ARBA00005594"/>
    </source>
</evidence>
<comment type="caution">
    <text evidence="16">The sequence shown here is derived from an EMBL/GenBank/DDBJ whole genome shotgun (WGS) entry which is preliminary data.</text>
</comment>
<feature type="domain" description="Aminoacyl-tRNA synthetase class Ia" evidence="12">
    <location>
        <begin position="721"/>
        <end position="751"/>
    </location>
</feature>
<evidence type="ECO:0000256" key="2">
    <source>
        <dbReference type="ARBA" id="ARBA00013164"/>
    </source>
</evidence>
<dbReference type="InterPro" id="IPR025709">
    <property type="entry name" value="Leu_tRNA-synth_edit"/>
</dbReference>
<dbReference type="Gene3D" id="3.90.740.10">
    <property type="entry name" value="Valyl/Leucyl/Isoleucyl-tRNA synthetase, editing domain"/>
    <property type="match status" value="1"/>
</dbReference>
<dbReference type="HAMAP" id="MF_00049_B">
    <property type="entry name" value="Leu_tRNA_synth_B"/>
    <property type="match status" value="1"/>
</dbReference>
<dbReference type="InterPro" id="IPR015413">
    <property type="entry name" value="Methionyl/Leucyl_tRNA_Synth"/>
</dbReference>
<evidence type="ECO:0000259" key="13">
    <source>
        <dbReference type="Pfam" id="PF08264"/>
    </source>
</evidence>
<dbReference type="Gene3D" id="3.40.50.620">
    <property type="entry name" value="HUPs"/>
    <property type="match status" value="2"/>
</dbReference>
<feature type="domain" description="Methionyl/Leucyl tRNA synthetase" evidence="14">
    <location>
        <begin position="116"/>
        <end position="248"/>
    </location>
</feature>
<dbReference type="GO" id="GO:0048608">
    <property type="term" value="P:reproductive structure development"/>
    <property type="evidence" value="ECO:0007669"/>
    <property type="project" value="UniProtKB-ARBA"/>
</dbReference>
<keyword evidence="7 10" id="KW-0030">Aminoacyl-tRNA synthetase</keyword>
<dbReference type="InterPro" id="IPR009008">
    <property type="entry name" value="Val/Leu/Ile-tRNA-synth_edit"/>
</dbReference>
<dbReference type="CDD" id="cd07958">
    <property type="entry name" value="Anticodon_Ia_Leu_BEm"/>
    <property type="match status" value="1"/>
</dbReference>
<evidence type="ECO:0000256" key="5">
    <source>
        <dbReference type="ARBA" id="ARBA00022840"/>
    </source>
</evidence>
<feature type="domain" description="Leucyl-tRNA synthetase editing" evidence="15">
    <location>
        <begin position="297"/>
        <end position="492"/>
    </location>
</feature>
<dbReference type="EC" id="6.1.1.4" evidence="2"/>
<dbReference type="SUPFAM" id="SSF52374">
    <property type="entry name" value="Nucleotidylyl transferase"/>
    <property type="match status" value="1"/>
</dbReference>
<dbReference type="CDD" id="cd00812">
    <property type="entry name" value="LeuRS_core"/>
    <property type="match status" value="1"/>
</dbReference>
<keyword evidence="6 10" id="KW-0648">Protein biosynthesis</keyword>
<keyword evidence="4 10" id="KW-0547">Nucleotide-binding</keyword>
<evidence type="ECO:0000256" key="4">
    <source>
        <dbReference type="ARBA" id="ARBA00022741"/>
    </source>
</evidence>
<evidence type="ECO:0000256" key="8">
    <source>
        <dbReference type="ARBA" id="ARBA00030520"/>
    </source>
</evidence>
<evidence type="ECO:0000313" key="17">
    <source>
        <dbReference type="Proteomes" id="UP000231279"/>
    </source>
</evidence>
<dbReference type="Pfam" id="PF00133">
    <property type="entry name" value="tRNA-synt_1"/>
    <property type="match status" value="2"/>
</dbReference>
<dbReference type="InterPro" id="IPR009080">
    <property type="entry name" value="tRNAsynth_Ia_anticodon-bd"/>
</dbReference>
<evidence type="ECO:0000259" key="14">
    <source>
        <dbReference type="Pfam" id="PF09334"/>
    </source>
</evidence>